<evidence type="ECO:0000256" key="5">
    <source>
        <dbReference type="ARBA" id="ARBA00023136"/>
    </source>
</evidence>
<evidence type="ECO:0000259" key="6">
    <source>
        <dbReference type="Pfam" id="PF06271"/>
    </source>
</evidence>
<keyword evidence="2" id="KW-1003">Cell membrane</keyword>
<evidence type="ECO:0000256" key="4">
    <source>
        <dbReference type="ARBA" id="ARBA00022989"/>
    </source>
</evidence>
<organism evidence="7 8">
    <name type="scientific">Cellulomonas wangleii</name>
    <dbReference type="NCBI Taxonomy" id="2816956"/>
    <lineage>
        <taxon>Bacteria</taxon>
        <taxon>Bacillati</taxon>
        <taxon>Actinomycetota</taxon>
        <taxon>Actinomycetes</taxon>
        <taxon>Micrococcales</taxon>
        <taxon>Cellulomonadaceae</taxon>
        <taxon>Cellulomonas</taxon>
    </lineage>
</organism>
<proteinExistence type="predicted"/>
<keyword evidence="5" id="KW-0472">Membrane</keyword>
<evidence type="ECO:0000313" key="7">
    <source>
        <dbReference type="EMBL" id="QVI60894.1"/>
    </source>
</evidence>
<dbReference type="PANTHER" id="PTHR36115">
    <property type="entry name" value="PROLINE-RICH ANTIGEN HOMOLOG-RELATED"/>
    <property type="match status" value="1"/>
</dbReference>
<dbReference type="PANTHER" id="PTHR36115:SF6">
    <property type="entry name" value="PROLINE-RICH ANTIGEN HOMOLOG"/>
    <property type="match status" value="1"/>
</dbReference>
<dbReference type="EMBL" id="CP074405">
    <property type="protein sequence ID" value="QVI60894.1"/>
    <property type="molecule type" value="Genomic_DNA"/>
</dbReference>
<keyword evidence="8" id="KW-1185">Reference proteome</keyword>
<dbReference type="Pfam" id="PF06271">
    <property type="entry name" value="RDD"/>
    <property type="match status" value="1"/>
</dbReference>
<feature type="domain" description="RDD" evidence="6">
    <location>
        <begin position="20"/>
        <end position="150"/>
    </location>
</feature>
<comment type="subcellular location">
    <subcellularLocation>
        <location evidence="1">Cell membrane</location>
        <topology evidence="1">Multi-pass membrane protein</topology>
    </subcellularLocation>
</comment>
<sequence>MSLDAAAPDVRATEGGVPRYAPWSLRVVAVLLDSALLGTVTWLVAPTASAPELWPGLGPDPATGSEASTTVTSWTVLAVVVGLLLLQGWTGATVGKRAVGLVVVRADDGRPAGVVRTLVRQLAHVLDAILLVGYLRPLWEGQRRTFADSVTGTVVVVSPWPPAWRPVPPVVGRWARPVAGLVCGLGVVGLFPWSGGSAATPVDQPCEVVTGPAGVTAHVEWQVYRSWETRFGVRRELPGPDSPWTVTWRVPPGTSSDEVRVDTTVTGTGGATEGRTWHGGTTNTYLEDELTILGEVAVDRLPAASEVRVDSELVVDGTPVGTCSTVVRPDPVPSGAAP</sequence>
<dbReference type="InterPro" id="IPR010432">
    <property type="entry name" value="RDD"/>
</dbReference>
<evidence type="ECO:0000313" key="8">
    <source>
        <dbReference type="Proteomes" id="UP000677804"/>
    </source>
</evidence>
<dbReference type="InterPro" id="IPR051791">
    <property type="entry name" value="Pra-immunoreactive"/>
</dbReference>
<gene>
    <name evidence="7" type="ORF">KG103_10055</name>
</gene>
<protein>
    <submittedName>
        <fullName evidence="7">RDD family protein</fullName>
    </submittedName>
</protein>
<evidence type="ECO:0000256" key="3">
    <source>
        <dbReference type="ARBA" id="ARBA00022692"/>
    </source>
</evidence>
<keyword evidence="3" id="KW-0812">Transmembrane</keyword>
<name>A0ABX8D084_9CELL</name>
<evidence type="ECO:0000256" key="1">
    <source>
        <dbReference type="ARBA" id="ARBA00004651"/>
    </source>
</evidence>
<keyword evidence="4" id="KW-1133">Transmembrane helix</keyword>
<dbReference type="RefSeq" id="WP_207342160.1">
    <property type="nucleotide sequence ID" value="NZ_CP074405.1"/>
</dbReference>
<evidence type="ECO:0000256" key="2">
    <source>
        <dbReference type="ARBA" id="ARBA00022475"/>
    </source>
</evidence>
<accession>A0ABX8D084</accession>
<dbReference type="Proteomes" id="UP000677804">
    <property type="component" value="Chromosome"/>
</dbReference>
<reference evidence="7 8" key="1">
    <citation type="submission" date="2021-05" db="EMBL/GenBank/DDBJ databases">
        <title>Novel species in genus Cellulomonas.</title>
        <authorList>
            <person name="Zhang G."/>
        </authorList>
    </citation>
    <scope>NUCLEOTIDE SEQUENCE [LARGE SCALE GENOMIC DNA]</scope>
    <source>
        <strain evidence="8">zg-ZUI222</strain>
    </source>
</reference>